<evidence type="ECO:0000259" key="2">
    <source>
        <dbReference type="PROSITE" id="PS50404"/>
    </source>
</evidence>
<comment type="similarity">
    <text evidence="1">Belongs to the GST superfamily.</text>
</comment>
<dbReference type="Pfam" id="PF02798">
    <property type="entry name" value="GST_N"/>
    <property type="match status" value="1"/>
</dbReference>
<dbReference type="EMBL" id="MU806050">
    <property type="protein sequence ID" value="KAJ3841156.1"/>
    <property type="molecule type" value="Genomic_DNA"/>
</dbReference>
<proteinExistence type="inferred from homology"/>
<dbReference type="InterPro" id="IPR036249">
    <property type="entry name" value="Thioredoxin-like_sf"/>
</dbReference>
<dbReference type="PROSITE" id="PS50404">
    <property type="entry name" value="GST_NTER"/>
    <property type="match status" value="1"/>
</dbReference>
<organism evidence="3 4">
    <name type="scientific">Lentinula raphanica</name>
    <dbReference type="NCBI Taxonomy" id="153919"/>
    <lineage>
        <taxon>Eukaryota</taxon>
        <taxon>Fungi</taxon>
        <taxon>Dikarya</taxon>
        <taxon>Basidiomycota</taxon>
        <taxon>Agaricomycotina</taxon>
        <taxon>Agaricomycetes</taxon>
        <taxon>Agaricomycetidae</taxon>
        <taxon>Agaricales</taxon>
        <taxon>Marasmiineae</taxon>
        <taxon>Omphalotaceae</taxon>
        <taxon>Lentinula</taxon>
    </lineage>
</organism>
<dbReference type="Gene3D" id="3.40.30.10">
    <property type="entry name" value="Glutaredoxin"/>
    <property type="match status" value="1"/>
</dbReference>
<keyword evidence="4" id="KW-1185">Reference proteome</keyword>
<dbReference type="PANTHER" id="PTHR44051:SF9">
    <property type="entry name" value="GLUTATHIONE S-TRANSFERASE 1"/>
    <property type="match status" value="1"/>
</dbReference>
<dbReference type="AlphaFoldDB" id="A0AA38UHE2"/>
<gene>
    <name evidence="3" type="ORF">F5878DRAFT_30803</name>
</gene>
<protein>
    <submittedName>
        <fullName evidence="3">Thioredoxin-like protein</fullName>
    </submittedName>
</protein>
<evidence type="ECO:0000313" key="3">
    <source>
        <dbReference type="EMBL" id="KAJ3841156.1"/>
    </source>
</evidence>
<dbReference type="SUPFAM" id="SSF47616">
    <property type="entry name" value="GST C-terminal domain-like"/>
    <property type="match status" value="1"/>
</dbReference>
<dbReference type="PANTHER" id="PTHR44051">
    <property type="entry name" value="GLUTATHIONE S-TRANSFERASE-RELATED"/>
    <property type="match status" value="1"/>
</dbReference>
<name>A0AA38UHE2_9AGAR</name>
<evidence type="ECO:0000313" key="4">
    <source>
        <dbReference type="Proteomes" id="UP001163846"/>
    </source>
</evidence>
<feature type="domain" description="GST N-terminal" evidence="2">
    <location>
        <begin position="1"/>
        <end position="82"/>
    </location>
</feature>
<dbReference type="Gene3D" id="1.20.1050.10">
    <property type="match status" value="1"/>
</dbReference>
<comment type="caution">
    <text evidence="3">The sequence shown here is derived from an EMBL/GenBank/DDBJ whole genome shotgun (WGS) entry which is preliminary data.</text>
</comment>
<reference evidence="3" key="1">
    <citation type="submission" date="2022-08" db="EMBL/GenBank/DDBJ databases">
        <authorList>
            <consortium name="DOE Joint Genome Institute"/>
            <person name="Min B."/>
            <person name="Riley R."/>
            <person name="Sierra-Patev S."/>
            <person name="Naranjo-Ortiz M."/>
            <person name="Looney B."/>
            <person name="Konkel Z."/>
            <person name="Slot J.C."/>
            <person name="Sakamoto Y."/>
            <person name="Steenwyk J.L."/>
            <person name="Rokas A."/>
            <person name="Carro J."/>
            <person name="Camarero S."/>
            <person name="Ferreira P."/>
            <person name="Molpeceres G."/>
            <person name="Ruiz-Duenas F.J."/>
            <person name="Serrano A."/>
            <person name="Henrissat B."/>
            <person name="Drula E."/>
            <person name="Hughes K.W."/>
            <person name="Mata J.L."/>
            <person name="Ishikawa N.K."/>
            <person name="Vargas-Isla R."/>
            <person name="Ushijima S."/>
            <person name="Smith C.A."/>
            <person name="Ahrendt S."/>
            <person name="Andreopoulos W."/>
            <person name="He G."/>
            <person name="Labutti K."/>
            <person name="Lipzen A."/>
            <person name="Ng V."/>
            <person name="Sandor L."/>
            <person name="Barry K."/>
            <person name="Martinez A.T."/>
            <person name="Xiao Y."/>
            <person name="Gibbons J.G."/>
            <person name="Terashima K."/>
            <person name="Hibbett D.S."/>
            <person name="Grigoriev I.V."/>
        </authorList>
    </citation>
    <scope>NUCLEOTIDE SEQUENCE</scope>
    <source>
        <strain evidence="3">TFB9207</strain>
    </source>
</reference>
<dbReference type="InterPro" id="IPR004045">
    <property type="entry name" value="Glutathione_S-Trfase_N"/>
</dbReference>
<evidence type="ECO:0000256" key="1">
    <source>
        <dbReference type="ARBA" id="ARBA00007409"/>
    </source>
</evidence>
<dbReference type="InterPro" id="IPR036282">
    <property type="entry name" value="Glutathione-S-Trfase_C_sf"/>
</dbReference>
<dbReference type="CDD" id="cd03046">
    <property type="entry name" value="GST_N_GTT1_like"/>
    <property type="match status" value="1"/>
</dbReference>
<dbReference type="SUPFAM" id="SSF52833">
    <property type="entry name" value="Thioredoxin-like"/>
    <property type="match status" value="1"/>
</dbReference>
<accession>A0AA38UHE2</accession>
<dbReference type="Proteomes" id="UP001163846">
    <property type="component" value="Unassembled WGS sequence"/>
</dbReference>
<sequence length="198" mass="23087">MIVVHHLDHSRSLRILWLLEELGVPYEVERYERMPDYQAPPSLLNVHPLGKSPVIEDKDEGLVLAESNAIISYILIVWQRLRRFGNRTPWYFRPIFQYVLGSYRKMYVDLELKKNSDMIEKHLIDHSWFARGSDEPTAADYAMIIGLEGLYLGKAVDSQTHPRIVEYVKKVHARPAYQSGVKKSREFAFAKEVDTVEK</sequence>